<organism evidence="2 3">
    <name type="scientific">Paraburkholderia caledonica</name>
    <dbReference type="NCBI Taxonomy" id="134536"/>
    <lineage>
        <taxon>Bacteria</taxon>
        <taxon>Pseudomonadati</taxon>
        <taxon>Pseudomonadota</taxon>
        <taxon>Betaproteobacteria</taxon>
        <taxon>Burkholderiales</taxon>
        <taxon>Burkholderiaceae</taxon>
        <taxon>Paraburkholderia</taxon>
    </lineage>
</organism>
<evidence type="ECO:0000259" key="1">
    <source>
        <dbReference type="Pfam" id="PF20075"/>
    </source>
</evidence>
<dbReference type="InterPro" id="IPR045526">
    <property type="entry name" value="DUF6471"/>
</dbReference>
<dbReference type="EMBL" id="JAVDQN010000002">
    <property type="protein sequence ID" value="MDR6376106.1"/>
    <property type="molecule type" value="Genomic_DNA"/>
</dbReference>
<accession>A0ABU1KYR6</accession>
<feature type="domain" description="DUF6471" evidence="1">
    <location>
        <begin position="4"/>
        <end position="67"/>
    </location>
</feature>
<evidence type="ECO:0000313" key="2">
    <source>
        <dbReference type="EMBL" id="MDR6376106.1"/>
    </source>
</evidence>
<sequence length="77" mass="8720">MVDWYQEARRILRAELARRDVGYKQLAIMLQGIGVSETERSIANKLSRGSFSFAFYLQVLKAIGRTEVNIDVGDIGK</sequence>
<comment type="caution">
    <text evidence="2">The sequence shown here is derived from an EMBL/GenBank/DDBJ whole genome shotgun (WGS) entry which is preliminary data.</text>
</comment>
<protein>
    <recommendedName>
        <fullName evidence="1">DUF6471 domain-containing protein</fullName>
    </recommendedName>
</protein>
<dbReference type="Proteomes" id="UP001185254">
    <property type="component" value="Unassembled WGS sequence"/>
</dbReference>
<dbReference type="Pfam" id="PF20075">
    <property type="entry name" value="DUF6471"/>
    <property type="match status" value="1"/>
</dbReference>
<dbReference type="RefSeq" id="WP_310066529.1">
    <property type="nucleotide sequence ID" value="NZ_JAVDQN010000002.1"/>
</dbReference>
<keyword evidence="3" id="KW-1185">Reference proteome</keyword>
<reference evidence="2 3" key="1">
    <citation type="submission" date="2023-07" db="EMBL/GenBank/DDBJ databases">
        <title>Sorghum-associated microbial communities from plants grown in Nebraska, USA.</title>
        <authorList>
            <person name="Schachtman D."/>
        </authorList>
    </citation>
    <scope>NUCLEOTIDE SEQUENCE [LARGE SCALE GENOMIC DNA]</scope>
    <source>
        <strain evidence="2 3">DS1039</strain>
    </source>
</reference>
<name>A0ABU1KYR6_9BURK</name>
<gene>
    <name evidence="2" type="ORF">J2776_002806</name>
</gene>
<proteinExistence type="predicted"/>
<evidence type="ECO:0000313" key="3">
    <source>
        <dbReference type="Proteomes" id="UP001185254"/>
    </source>
</evidence>